<proteinExistence type="predicted"/>
<comment type="caution">
    <text evidence="1">The sequence shown here is derived from an EMBL/GenBank/DDBJ whole genome shotgun (WGS) entry which is preliminary data.</text>
</comment>
<dbReference type="AlphaFoldDB" id="A0A8S1YIY4"/>
<sequence length="70" mass="8481">MWMEFKNALSFYIEYRQAPFFKQTKGVRAQTTQKKINQKSILGICFVHCYDIWDLKRKKIPSTLFKNYPI</sequence>
<reference evidence="1" key="1">
    <citation type="submission" date="2021-01" db="EMBL/GenBank/DDBJ databases">
        <authorList>
            <consortium name="Genoscope - CEA"/>
            <person name="William W."/>
        </authorList>
    </citation>
    <scope>NUCLEOTIDE SEQUENCE</scope>
</reference>
<name>A0A8S1YIY4_PAROT</name>
<dbReference type="Proteomes" id="UP000683925">
    <property type="component" value="Unassembled WGS sequence"/>
</dbReference>
<dbReference type="EMBL" id="CAJJDP010000192">
    <property type="protein sequence ID" value="CAD8214746.1"/>
    <property type="molecule type" value="Genomic_DNA"/>
</dbReference>
<gene>
    <name evidence="1" type="ORF">POCTA_138.1.T1880015</name>
</gene>
<evidence type="ECO:0000313" key="1">
    <source>
        <dbReference type="EMBL" id="CAD8214746.1"/>
    </source>
</evidence>
<accession>A0A8S1YIY4</accession>
<protein>
    <submittedName>
        <fullName evidence="1">Uncharacterized protein</fullName>
    </submittedName>
</protein>
<keyword evidence="2" id="KW-1185">Reference proteome</keyword>
<evidence type="ECO:0000313" key="2">
    <source>
        <dbReference type="Proteomes" id="UP000683925"/>
    </source>
</evidence>
<organism evidence="1 2">
    <name type="scientific">Paramecium octaurelia</name>
    <dbReference type="NCBI Taxonomy" id="43137"/>
    <lineage>
        <taxon>Eukaryota</taxon>
        <taxon>Sar</taxon>
        <taxon>Alveolata</taxon>
        <taxon>Ciliophora</taxon>
        <taxon>Intramacronucleata</taxon>
        <taxon>Oligohymenophorea</taxon>
        <taxon>Peniculida</taxon>
        <taxon>Parameciidae</taxon>
        <taxon>Paramecium</taxon>
    </lineage>
</organism>